<evidence type="ECO:0000313" key="4">
    <source>
        <dbReference type="WBParaSite" id="SBAD_0001225901-mRNA-1"/>
    </source>
</evidence>
<dbReference type="AlphaFoldDB" id="A0A183J7L4"/>
<dbReference type="WBParaSite" id="SBAD_0001225901-mRNA-1">
    <property type="protein sequence ID" value="SBAD_0001225901-mRNA-1"/>
    <property type="gene ID" value="SBAD_0001225901"/>
</dbReference>
<protein>
    <submittedName>
        <fullName evidence="4">BBC domain-containing protein</fullName>
    </submittedName>
</protein>
<feature type="coiled-coil region" evidence="1">
    <location>
        <begin position="158"/>
        <end position="192"/>
    </location>
</feature>
<evidence type="ECO:0000256" key="1">
    <source>
        <dbReference type="SAM" id="Coils"/>
    </source>
</evidence>
<reference evidence="2 3" key="2">
    <citation type="submission" date="2018-11" db="EMBL/GenBank/DDBJ databases">
        <authorList>
            <consortium name="Pathogen Informatics"/>
        </authorList>
    </citation>
    <scope>NUCLEOTIDE SEQUENCE [LARGE SCALE GENOMIC DNA]</scope>
</reference>
<accession>A0A183J7L4</accession>
<dbReference type="Proteomes" id="UP000270296">
    <property type="component" value="Unassembled WGS sequence"/>
</dbReference>
<name>A0A183J7L4_9BILA</name>
<organism evidence="4">
    <name type="scientific">Soboliphyme baturini</name>
    <dbReference type="NCBI Taxonomy" id="241478"/>
    <lineage>
        <taxon>Eukaryota</taxon>
        <taxon>Metazoa</taxon>
        <taxon>Ecdysozoa</taxon>
        <taxon>Nematoda</taxon>
        <taxon>Enoplea</taxon>
        <taxon>Dorylaimia</taxon>
        <taxon>Dioctophymatida</taxon>
        <taxon>Dioctophymatoidea</taxon>
        <taxon>Soboliphymatidae</taxon>
        <taxon>Soboliphyme</taxon>
    </lineage>
</organism>
<dbReference type="Gene3D" id="1.20.58.60">
    <property type="match status" value="1"/>
</dbReference>
<sequence length="275" mass="31571">MKSAQEEATARLRQIEKVGVKGDTQGQKDSLVDELVRSSQRLQKCTTDYEILSTMTVTFFRNLQRIDELIDQVSDRLKFEPTSYSAEEIESIIQEQSANTKAISELLRFVENEGQEIIMKSASESFTSEIRRECEKIPQIIAKRSAKWHEFVSTKSTVLEETKKVKEFEKQLTEIEKTISHLQRQLMEMKSHLGNSPQAVDMCKGELKKLEEQITMWSMVKNLFGNHIVLYKRAVHGLFPDTAETDSGKDLVTLCQESGWIDSFGSLQHLQHHLS</sequence>
<proteinExistence type="predicted"/>
<evidence type="ECO:0000313" key="3">
    <source>
        <dbReference type="Proteomes" id="UP000270296"/>
    </source>
</evidence>
<dbReference type="OrthoDB" id="5969272at2759"/>
<gene>
    <name evidence="2" type="ORF">SBAD_LOCUS11862</name>
</gene>
<reference evidence="4" key="1">
    <citation type="submission" date="2016-06" db="UniProtKB">
        <authorList>
            <consortium name="WormBaseParasite"/>
        </authorList>
    </citation>
    <scope>IDENTIFICATION</scope>
</reference>
<keyword evidence="1" id="KW-0175">Coiled coil</keyword>
<dbReference type="EMBL" id="UZAM01016512">
    <property type="protein sequence ID" value="VDP43556.1"/>
    <property type="molecule type" value="Genomic_DNA"/>
</dbReference>
<keyword evidence="3" id="KW-1185">Reference proteome</keyword>
<evidence type="ECO:0000313" key="2">
    <source>
        <dbReference type="EMBL" id="VDP43556.1"/>
    </source>
</evidence>